<dbReference type="Proteomes" id="UP001285441">
    <property type="component" value="Unassembled WGS sequence"/>
</dbReference>
<proteinExistence type="predicted"/>
<dbReference type="PANTHER" id="PTHR24148:SF64">
    <property type="entry name" value="HETEROKARYON INCOMPATIBILITY DOMAIN-CONTAINING PROTEIN"/>
    <property type="match status" value="1"/>
</dbReference>
<dbReference type="InterPro" id="IPR010730">
    <property type="entry name" value="HET"/>
</dbReference>
<keyword evidence="4" id="KW-1185">Reference proteome</keyword>
<feature type="compositionally biased region" description="Polar residues" evidence="1">
    <location>
        <begin position="625"/>
        <end position="636"/>
    </location>
</feature>
<evidence type="ECO:0000313" key="3">
    <source>
        <dbReference type="EMBL" id="KAK3380813.1"/>
    </source>
</evidence>
<accession>A0AAE0TV94</accession>
<evidence type="ECO:0000256" key="1">
    <source>
        <dbReference type="SAM" id="MobiDB-lite"/>
    </source>
</evidence>
<dbReference type="InterPro" id="IPR052895">
    <property type="entry name" value="HetReg/Transcr_Mod"/>
</dbReference>
<feature type="domain" description="Heterokaryon incompatibility" evidence="2">
    <location>
        <begin position="112"/>
        <end position="281"/>
    </location>
</feature>
<reference evidence="3" key="2">
    <citation type="submission" date="2023-06" db="EMBL/GenBank/DDBJ databases">
        <authorList>
            <consortium name="Lawrence Berkeley National Laboratory"/>
            <person name="Haridas S."/>
            <person name="Hensen N."/>
            <person name="Bonometti L."/>
            <person name="Westerberg I."/>
            <person name="Brannstrom I.O."/>
            <person name="Guillou S."/>
            <person name="Cros-Aarteil S."/>
            <person name="Calhoun S."/>
            <person name="Kuo A."/>
            <person name="Mondo S."/>
            <person name="Pangilinan J."/>
            <person name="Riley R."/>
            <person name="LaButti K."/>
            <person name="Andreopoulos B."/>
            <person name="Lipzen A."/>
            <person name="Chen C."/>
            <person name="Yanf M."/>
            <person name="Daum C."/>
            <person name="Ng V."/>
            <person name="Clum A."/>
            <person name="Steindorff A."/>
            <person name="Ohm R."/>
            <person name="Martin F."/>
            <person name="Silar P."/>
            <person name="Natvig D."/>
            <person name="Lalanne C."/>
            <person name="Gautier V."/>
            <person name="Ament-velasquez S.L."/>
            <person name="Kruys A."/>
            <person name="Hutchinson M.I."/>
            <person name="Powell A.J."/>
            <person name="Barry K."/>
            <person name="Miller A.N."/>
            <person name="Grigoriev I.V."/>
            <person name="Debuchy R."/>
            <person name="Gladieux P."/>
            <person name="Thoren M.H."/>
            <person name="Johannesson H."/>
        </authorList>
    </citation>
    <scope>NUCLEOTIDE SEQUENCE</scope>
    <source>
        <strain evidence="3">CBS 232.78</strain>
    </source>
</reference>
<name>A0AAE0TV94_9PEZI</name>
<dbReference type="Pfam" id="PF26639">
    <property type="entry name" value="Het-6_barrel"/>
    <property type="match status" value="1"/>
</dbReference>
<organism evidence="3 4">
    <name type="scientific">Podospora didyma</name>
    <dbReference type="NCBI Taxonomy" id="330526"/>
    <lineage>
        <taxon>Eukaryota</taxon>
        <taxon>Fungi</taxon>
        <taxon>Dikarya</taxon>
        <taxon>Ascomycota</taxon>
        <taxon>Pezizomycotina</taxon>
        <taxon>Sordariomycetes</taxon>
        <taxon>Sordariomycetidae</taxon>
        <taxon>Sordariales</taxon>
        <taxon>Podosporaceae</taxon>
        <taxon>Podospora</taxon>
    </lineage>
</organism>
<dbReference type="PANTHER" id="PTHR24148">
    <property type="entry name" value="ANKYRIN REPEAT DOMAIN-CONTAINING PROTEIN 39 HOMOLOG-RELATED"/>
    <property type="match status" value="1"/>
</dbReference>
<dbReference type="Pfam" id="PF06985">
    <property type="entry name" value="HET"/>
    <property type="match status" value="1"/>
</dbReference>
<evidence type="ECO:0000259" key="2">
    <source>
        <dbReference type="Pfam" id="PF06985"/>
    </source>
</evidence>
<evidence type="ECO:0000313" key="4">
    <source>
        <dbReference type="Proteomes" id="UP001285441"/>
    </source>
</evidence>
<feature type="region of interest" description="Disordered" evidence="1">
    <location>
        <begin position="555"/>
        <end position="671"/>
    </location>
</feature>
<sequence>MAQAQQHYVDPLDDEPDEQLICQELPKPEVRAKRGDPHLNRREIKDLWYKAVDQTRKNQSRYVPINEFQYSKLEPGEIRLLSLRPYKRPDDINSPLVARVFTRKLSEVRQRYEALSYCWGDQNVKRTHVINLRNLRPRPVEVERNLKPSVDIFRAAVGHLKSHQFPIYKSLYHALMGLRRMVQPVIIWVDAICIDQSEGGEEEKRQQLQIMDQIYHSAANVCIWLGTGFEGSTDGISLAREMINFQTFDKLIQDGDKEKRWQHLIRLLKSSWFSRRWVIQEAALAREATIHCGADSIHWEDFAEAVSLLMDSIGPLRRSFRDEIFDDVETTSGFVLAATLNSVCRKSDEGDVMAKLCDLETLVSTLLGFQATHPKDAIFSVISLARDPPEPNEKWEKELHADQLRRLSSSQGTRTTNPNQAGDFSMLFKYQLSTRDVFIAFVTRCIYNSKSLDILCRHWAPPVLDKYGLDVAMPSWISPLTRSPFGLAGTFKGRQNGNNFVAYSPSDRRRLYRAAGNSEAVISMVDDWSPVFDSRFPLLLIPTLSINSNSATITGGPVAQSPLPSPSTEKADPSELLPTIPESVPEPQARVLSSNKTPPPPKAKPPRLEFSFPSKDKPDAEAGTGTANSPTPSSTEAANLNAKANAHAIHRRRKSSLLQRKLSQNPDMERTHSLSGILSVRGFIIGRIRTQSEIMRGGIIPGEWVRKLGWTAEDDSNRVPELLWRTIVADRTPTGGIPPLWYKRACLHALVDPRNTDGEGNLHSVTQADRQISEKTTLFLRRVECVVWNRRLFEVEVEELGTTRMTMATGKEGRGGGGGGDLGRGVIKGPLFGVGPSGSEVGHLVCILLGCSVPVVLEPSKREGLFRVAGEAYVHGIMDGEAMGEARILRDFPLE</sequence>
<protein>
    <submittedName>
        <fullName evidence="3">Heterokaryon incompatibility protein-domain-containing protein</fullName>
    </submittedName>
</protein>
<dbReference type="AlphaFoldDB" id="A0AAE0TV94"/>
<dbReference type="EMBL" id="JAULSW010000005">
    <property type="protein sequence ID" value="KAK3380813.1"/>
    <property type="molecule type" value="Genomic_DNA"/>
</dbReference>
<feature type="compositionally biased region" description="Low complexity" evidence="1">
    <location>
        <begin position="637"/>
        <end position="647"/>
    </location>
</feature>
<gene>
    <name evidence="3" type="ORF">B0H63DRAFT_395848</name>
</gene>
<reference evidence="3" key="1">
    <citation type="journal article" date="2023" name="Mol. Phylogenet. Evol.">
        <title>Genome-scale phylogeny and comparative genomics of the fungal order Sordariales.</title>
        <authorList>
            <person name="Hensen N."/>
            <person name="Bonometti L."/>
            <person name="Westerberg I."/>
            <person name="Brannstrom I.O."/>
            <person name="Guillou S."/>
            <person name="Cros-Aarteil S."/>
            <person name="Calhoun S."/>
            <person name="Haridas S."/>
            <person name="Kuo A."/>
            <person name="Mondo S."/>
            <person name="Pangilinan J."/>
            <person name="Riley R."/>
            <person name="LaButti K."/>
            <person name="Andreopoulos B."/>
            <person name="Lipzen A."/>
            <person name="Chen C."/>
            <person name="Yan M."/>
            <person name="Daum C."/>
            <person name="Ng V."/>
            <person name="Clum A."/>
            <person name="Steindorff A."/>
            <person name="Ohm R.A."/>
            <person name="Martin F."/>
            <person name="Silar P."/>
            <person name="Natvig D.O."/>
            <person name="Lalanne C."/>
            <person name="Gautier V."/>
            <person name="Ament-Velasquez S.L."/>
            <person name="Kruys A."/>
            <person name="Hutchinson M.I."/>
            <person name="Powell A.J."/>
            <person name="Barry K."/>
            <person name="Miller A.N."/>
            <person name="Grigoriev I.V."/>
            <person name="Debuchy R."/>
            <person name="Gladieux P."/>
            <person name="Hiltunen Thoren M."/>
            <person name="Johannesson H."/>
        </authorList>
    </citation>
    <scope>NUCLEOTIDE SEQUENCE</scope>
    <source>
        <strain evidence="3">CBS 232.78</strain>
    </source>
</reference>
<comment type="caution">
    <text evidence="3">The sequence shown here is derived from an EMBL/GenBank/DDBJ whole genome shotgun (WGS) entry which is preliminary data.</text>
</comment>